<dbReference type="EMBL" id="PXOG01000254">
    <property type="protein sequence ID" value="RGP64325.1"/>
    <property type="molecule type" value="Genomic_DNA"/>
</dbReference>
<keyword evidence="2" id="KW-0012">Acyltransferase</keyword>
<dbReference type="Gene3D" id="3.40.50.1820">
    <property type="entry name" value="alpha/beta hydrolase"/>
    <property type="match status" value="1"/>
</dbReference>
<evidence type="ECO:0000313" key="2">
    <source>
        <dbReference type="EMBL" id="RGP64325.1"/>
    </source>
</evidence>
<organism evidence="2 3">
    <name type="scientific">Fusarium longipes</name>
    <dbReference type="NCBI Taxonomy" id="694270"/>
    <lineage>
        <taxon>Eukaryota</taxon>
        <taxon>Fungi</taxon>
        <taxon>Dikarya</taxon>
        <taxon>Ascomycota</taxon>
        <taxon>Pezizomycotina</taxon>
        <taxon>Sordariomycetes</taxon>
        <taxon>Hypocreomycetidae</taxon>
        <taxon>Hypocreales</taxon>
        <taxon>Nectriaceae</taxon>
        <taxon>Fusarium</taxon>
    </lineage>
</organism>
<keyword evidence="2" id="KW-0808">Transferase</keyword>
<proteinExistence type="predicted"/>
<dbReference type="PANTHER" id="PTHR43689">
    <property type="entry name" value="HYDROLASE"/>
    <property type="match status" value="1"/>
</dbReference>
<dbReference type="GO" id="GO:0016746">
    <property type="term" value="F:acyltransferase activity"/>
    <property type="evidence" value="ECO:0007669"/>
    <property type="project" value="UniProtKB-KW"/>
</dbReference>
<reference evidence="2 3" key="1">
    <citation type="journal article" date="2018" name="PLoS Pathog.">
        <title>Evolution of structural diversity of trichothecenes, a family of toxins produced by plant pathogenic and entomopathogenic fungi.</title>
        <authorList>
            <person name="Proctor R.H."/>
            <person name="McCormick S.P."/>
            <person name="Kim H.S."/>
            <person name="Cardoza R.E."/>
            <person name="Stanley A.M."/>
            <person name="Lindo L."/>
            <person name="Kelly A."/>
            <person name="Brown D.W."/>
            <person name="Lee T."/>
            <person name="Vaughan M.M."/>
            <person name="Alexander N.J."/>
            <person name="Busman M."/>
            <person name="Gutierrez S."/>
        </authorList>
    </citation>
    <scope>NUCLEOTIDE SEQUENCE [LARGE SCALE GENOMIC DNA]</scope>
    <source>
        <strain evidence="2 3">NRRL 20695</strain>
    </source>
</reference>
<dbReference type="SUPFAM" id="SSF53474">
    <property type="entry name" value="alpha/beta-Hydrolases"/>
    <property type="match status" value="1"/>
</dbReference>
<feature type="domain" description="AB hydrolase-1" evidence="1">
    <location>
        <begin position="36"/>
        <end position="288"/>
    </location>
</feature>
<keyword evidence="2" id="KW-0378">Hydrolase</keyword>
<dbReference type="Proteomes" id="UP000266234">
    <property type="component" value="Unassembled WGS sequence"/>
</dbReference>
<gene>
    <name evidence="2" type="ORF">FLONG3_9598</name>
</gene>
<sequence>MTSASTALTQTFHYETSTHIYNVKWGTLGDEALPPLIFIHGTPWSSRVWEPFALALSRQFCVHLFDRPGFGESPLEILKPGLQHSRNPVEAFDSNLARQAEVFSALFREWEGHWSYAKAHVIAHDNGGLVSLRGYLLHGLPYESLCLIDVVAIGPFGQPLFKSMAENPHIFEQLPNTAFEGILESYIRDAAHYELPQKTMQMLKEPWLREGGKQGFIRELCQANWRSTEEVEGRYGEVGSKLRVKIIWGADDKWLPVEVAHRLGNALKAEEVVVIDNAGHLSMVDAPGQMGIELGMWLHETSERQREGMDEM</sequence>
<dbReference type="OrthoDB" id="6431331at2759"/>
<dbReference type="AlphaFoldDB" id="A0A395RW55"/>
<dbReference type="GO" id="GO:0016787">
    <property type="term" value="F:hydrolase activity"/>
    <property type="evidence" value="ECO:0007669"/>
    <property type="project" value="UniProtKB-KW"/>
</dbReference>
<dbReference type="InterPro" id="IPR029058">
    <property type="entry name" value="AB_hydrolase_fold"/>
</dbReference>
<dbReference type="Pfam" id="PF12697">
    <property type="entry name" value="Abhydrolase_6"/>
    <property type="match status" value="1"/>
</dbReference>
<dbReference type="InterPro" id="IPR000073">
    <property type="entry name" value="AB_hydrolase_1"/>
</dbReference>
<name>A0A395RW55_9HYPO</name>
<comment type="caution">
    <text evidence="2">The sequence shown here is derived from an EMBL/GenBank/DDBJ whole genome shotgun (WGS) entry which is preliminary data.</text>
</comment>
<protein>
    <submittedName>
        <fullName evidence="2">Hydrolase or acyltransferase alpha beta hydrolase superfamily</fullName>
    </submittedName>
</protein>
<accession>A0A395RW55</accession>
<dbReference type="STRING" id="694270.A0A395RW55"/>
<evidence type="ECO:0000313" key="3">
    <source>
        <dbReference type="Proteomes" id="UP000266234"/>
    </source>
</evidence>
<keyword evidence="3" id="KW-1185">Reference proteome</keyword>
<dbReference type="PANTHER" id="PTHR43689:SF8">
    <property type="entry name" value="ALPHA_BETA-HYDROLASES SUPERFAMILY PROTEIN"/>
    <property type="match status" value="1"/>
</dbReference>
<evidence type="ECO:0000259" key="1">
    <source>
        <dbReference type="Pfam" id="PF12697"/>
    </source>
</evidence>